<organism evidence="1 2">
    <name type="scientific">Salipiger marinus</name>
    <dbReference type="NCBI Taxonomy" id="555512"/>
    <lineage>
        <taxon>Bacteria</taxon>
        <taxon>Pseudomonadati</taxon>
        <taxon>Pseudomonadota</taxon>
        <taxon>Alphaproteobacteria</taxon>
        <taxon>Rhodobacterales</taxon>
        <taxon>Roseobacteraceae</taxon>
        <taxon>Salipiger</taxon>
    </lineage>
</organism>
<keyword evidence="2" id="KW-1185">Reference proteome</keyword>
<dbReference type="Proteomes" id="UP000199093">
    <property type="component" value="Unassembled WGS sequence"/>
</dbReference>
<dbReference type="RefSeq" id="WP_089844377.1">
    <property type="nucleotide sequence ID" value="NZ_FNEJ01000003.1"/>
</dbReference>
<proteinExistence type="predicted"/>
<sequence>MRLLLLPLCAALAACTPFPELEGAQTPGVAEAPWPDLLPLGPLLAEAAPPRATPEQQEGLETRASALRARAAGLQGPVVDAQTRARMAAGVPDPF</sequence>
<evidence type="ECO:0000313" key="1">
    <source>
        <dbReference type="EMBL" id="SDI32618.1"/>
    </source>
</evidence>
<dbReference type="EMBL" id="FNEJ01000003">
    <property type="protein sequence ID" value="SDI32618.1"/>
    <property type="molecule type" value="Genomic_DNA"/>
</dbReference>
<gene>
    <name evidence="1" type="ORF">SAMN04487993_1003159</name>
</gene>
<evidence type="ECO:0000313" key="2">
    <source>
        <dbReference type="Proteomes" id="UP000199093"/>
    </source>
</evidence>
<dbReference type="STRING" id="555512.SAMN04487993_1003159"/>
<protein>
    <submittedName>
        <fullName evidence="1">Uncharacterized protein</fullName>
    </submittedName>
</protein>
<name>A0A1G8JN38_9RHOB</name>
<dbReference type="AlphaFoldDB" id="A0A1G8JN38"/>
<accession>A0A1G8JN38</accession>
<dbReference type="PROSITE" id="PS51257">
    <property type="entry name" value="PROKAR_LIPOPROTEIN"/>
    <property type="match status" value="1"/>
</dbReference>
<reference evidence="1 2" key="1">
    <citation type="submission" date="2016-10" db="EMBL/GenBank/DDBJ databases">
        <authorList>
            <person name="de Groot N.N."/>
        </authorList>
    </citation>
    <scope>NUCLEOTIDE SEQUENCE [LARGE SCALE GENOMIC DNA]</scope>
    <source>
        <strain evidence="1 2">DSM 26424</strain>
    </source>
</reference>